<reference evidence="1 2" key="1">
    <citation type="journal article" date="2015" name="Genome Announc.">
        <title>Complete Genome Sequence of Methylobacterium aquaticum Strain 22A, Isolated from Racomitrium japonicum Moss.</title>
        <authorList>
            <person name="Tani A."/>
            <person name="Ogura Y."/>
            <person name="Hayashi T."/>
            <person name="Kimbara K."/>
        </authorList>
    </citation>
    <scope>NUCLEOTIDE SEQUENCE [LARGE SCALE GENOMIC DNA]</scope>
    <source>
        <strain evidence="1 2">MA-22A</strain>
    </source>
</reference>
<dbReference type="PATRIC" id="fig|270351.10.peg.2982"/>
<accession>A0A0C6FTH5</accession>
<dbReference type="Proteomes" id="UP000061432">
    <property type="component" value="Chromosome"/>
</dbReference>
<protein>
    <submittedName>
        <fullName evidence="1">Glutathione S-transferase</fullName>
    </submittedName>
</protein>
<gene>
    <name evidence="1" type="ORF">Maq22A_c15470</name>
</gene>
<dbReference type="EMBL" id="AP014704">
    <property type="protein sequence ID" value="BAQ46250.1"/>
    <property type="molecule type" value="Genomic_DNA"/>
</dbReference>
<organism evidence="1 2">
    <name type="scientific">Methylobacterium aquaticum</name>
    <dbReference type="NCBI Taxonomy" id="270351"/>
    <lineage>
        <taxon>Bacteria</taxon>
        <taxon>Pseudomonadati</taxon>
        <taxon>Pseudomonadota</taxon>
        <taxon>Alphaproteobacteria</taxon>
        <taxon>Hyphomicrobiales</taxon>
        <taxon>Methylobacteriaceae</taxon>
        <taxon>Methylobacterium</taxon>
    </lineage>
</organism>
<dbReference type="STRING" id="270351.Maq22A_c15470"/>
<evidence type="ECO:0000313" key="2">
    <source>
        <dbReference type="Proteomes" id="UP000061432"/>
    </source>
</evidence>
<name>A0A0C6FTH5_9HYPH</name>
<dbReference type="OrthoDB" id="7410162at2"/>
<dbReference type="GO" id="GO:0016740">
    <property type="term" value="F:transferase activity"/>
    <property type="evidence" value="ECO:0007669"/>
    <property type="project" value="UniProtKB-KW"/>
</dbReference>
<sequence>MTRTDPQPLRIEDAVNELCPWSGKPVAADSLTLYNGAVVGFCNPDCRDKFERALNHFEGALQARRAASAGVDE</sequence>
<dbReference type="RefSeq" id="WP_060847413.1">
    <property type="nucleotide sequence ID" value="NZ_AP014704.1"/>
</dbReference>
<evidence type="ECO:0000313" key="1">
    <source>
        <dbReference type="EMBL" id="BAQ46250.1"/>
    </source>
</evidence>
<proteinExistence type="predicted"/>
<dbReference type="KEGG" id="maqu:Maq22A_c15470"/>
<reference evidence="2" key="2">
    <citation type="submission" date="2015-01" db="EMBL/GenBank/DDBJ databases">
        <title>Complete genome sequence of Methylobacterium aquaticum strain 22A.</title>
        <authorList>
            <person name="Tani A."/>
            <person name="Ogura Y."/>
            <person name="Hayashi T."/>
        </authorList>
    </citation>
    <scope>NUCLEOTIDE SEQUENCE [LARGE SCALE GENOMIC DNA]</scope>
    <source>
        <strain evidence="2">MA-22A</strain>
    </source>
</reference>
<keyword evidence="1" id="KW-0808">Transferase</keyword>
<dbReference type="AlphaFoldDB" id="A0A0C6FTH5"/>